<dbReference type="Pfam" id="PF13905">
    <property type="entry name" value="Thioredoxin_8"/>
    <property type="match status" value="1"/>
</dbReference>
<dbReference type="Gene3D" id="3.40.30.10">
    <property type="entry name" value="Glutaredoxin"/>
    <property type="match status" value="1"/>
</dbReference>
<keyword evidence="5" id="KW-1185">Reference proteome</keyword>
<protein>
    <recommendedName>
        <fullName evidence="2">Thioredoxin domain-containing protein</fullName>
    </recommendedName>
</protein>
<organism evidence="3 5">
    <name type="scientific">Durusdinium trenchii</name>
    <dbReference type="NCBI Taxonomy" id="1381693"/>
    <lineage>
        <taxon>Eukaryota</taxon>
        <taxon>Sar</taxon>
        <taxon>Alveolata</taxon>
        <taxon>Dinophyceae</taxon>
        <taxon>Suessiales</taxon>
        <taxon>Symbiodiniaceae</taxon>
        <taxon>Durusdinium</taxon>
    </lineage>
</organism>
<dbReference type="PROSITE" id="PS51352">
    <property type="entry name" value="THIOREDOXIN_2"/>
    <property type="match status" value="1"/>
</dbReference>
<evidence type="ECO:0000259" key="2">
    <source>
        <dbReference type="PROSITE" id="PS51352"/>
    </source>
</evidence>
<dbReference type="EMBL" id="CAXAMN010006313">
    <property type="protein sequence ID" value="CAK9017217.1"/>
    <property type="molecule type" value="Genomic_DNA"/>
</dbReference>
<dbReference type="InterPro" id="IPR036249">
    <property type="entry name" value="Thioredoxin-like_sf"/>
</dbReference>
<dbReference type="InterPro" id="IPR013766">
    <property type="entry name" value="Thioredoxin_domain"/>
</dbReference>
<reference evidence="3 5" key="1">
    <citation type="submission" date="2024-02" db="EMBL/GenBank/DDBJ databases">
        <authorList>
            <person name="Chen Y."/>
            <person name="Shah S."/>
            <person name="Dougan E. K."/>
            <person name="Thang M."/>
            <person name="Chan C."/>
        </authorList>
    </citation>
    <scope>NUCLEOTIDE SEQUENCE [LARGE SCALE GENOMIC DNA]</scope>
</reference>
<evidence type="ECO:0000313" key="3">
    <source>
        <dbReference type="EMBL" id="CAK9017217.1"/>
    </source>
</evidence>
<gene>
    <name evidence="3" type="ORF">CCMP2556_LOCUS12791</name>
    <name evidence="4" type="ORF">CCMP2556_LOCUS12841</name>
</gene>
<accession>A0ABP0JRX5</accession>
<dbReference type="PANTHER" id="PTHR46472:SF1">
    <property type="entry name" value="NUCLEOREDOXIN"/>
    <property type="match status" value="1"/>
</dbReference>
<name>A0ABP0JRX5_9DINO</name>
<feature type="region of interest" description="Disordered" evidence="1">
    <location>
        <begin position="197"/>
        <end position="222"/>
    </location>
</feature>
<dbReference type="Proteomes" id="UP001642484">
    <property type="component" value="Unassembled WGS sequence"/>
</dbReference>
<proteinExistence type="predicted"/>
<feature type="domain" description="Thioredoxin" evidence="2">
    <location>
        <begin position="1"/>
        <end position="180"/>
    </location>
</feature>
<dbReference type="SUPFAM" id="SSF52833">
    <property type="entry name" value="Thioredoxin-like"/>
    <property type="match status" value="1"/>
</dbReference>
<evidence type="ECO:0000313" key="4">
    <source>
        <dbReference type="EMBL" id="CAK9017317.1"/>
    </source>
</evidence>
<dbReference type="InterPro" id="IPR012336">
    <property type="entry name" value="Thioredoxin-like_fold"/>
</dbReference>
<sequence length="222" mass="24756">MEDPAFDWSSLIGEDLLLCKSALKEETKEQKGITHLDDKLCSIRTSQALPKSLKLVLLYFSGRWCPVCTEFDNIMRDVYTALQSFPEHSDIEFVWISCDLSEDSYKAHLKRLGVLSGATWSPKRLQEAAARWDLKALPSLLVMDALDGRVVTANARRDVEDAYDDEQHGANKGYLGLLLRWLELLDEQRAALDDGLPMRSESGIQGDTAGQSAGKGESSEFA</sequence>
<dbReference type="PANTHER" id="PTHR46472">
    <property type="entry name" value="NUCLEOREDOXIN"/>
    <property type="match status" value="1"/>
</dbReference>
<comment type="caution">
    <text evidence="3">The sequence shown here is derived from an EMBL/GenBank/DDBJ whole genome shotgun (WGS) entry which is preliminary data.</text>
</comment>
<evidence type="ECO:0000256" key="1">
    <source>
        <dbReference type="SAM" id="MobiDB-lite"/>
    </source>
</evidence>
<evidence type="ECO:0000313" key="5">
    <source>
        <dbReference type="Proteomes" id="UP001642484"/>
    </source>
</evidence>
<feature type="compositionally biased region" description="Polar residues" evidence="1">
    <location>
        <begin position="202"/>
        <end position="211"/>
    </location>
</feature>
<dbReference type="EMBL" id="CAXAMN010006336">
    <property type="protein sequence ID" value="CAK9017317.1"/>
    <property type="molecule type" value="Genomic_DNA"/>
</dbReference>